<keyword evidence="3" id="KW-1185">Reference proteome</keyword>
<feature type="transmembrane region" description="Helical" evidence="1">
    <location>
        <begin position="213"/>
        <end position="232"/>
    </location>
</feature>
<gene>
    <name evidence="2" type="ORF">BAR1_00325</name>
</gene>
<dbReference type="EMBL" id="CP032125">
    <property type="protein sequence ID" value="AXX99630.1"/>
    <property type="molecule type" value="Genomic_DNA"/>
</dbReference>
<dbReference type="Proteomes" id="UP000261704">
    <property type="component" value="Chromosome"/>
</dbReference>
<evidence type="ECO:0000313" key="2">
    <source>
        <dbReference type="EMBL" id="AXX99630.1"/>
    </source>
</evidence>
<organism evidence="2 3">
    <name type="scientific">Profundibacter amoris</name>
    <dbReference type="NCBI Taxonomy" id="2171755"/>
    <lineage>
        <taxon>Bacteria</taxon>
        <taxon>Pseudomonadati</taxon>
        <taxon>Pseudomonadota</taxon>
        <taxon>Alphaproteobacteria</taxon>
        <taxon>Rhodobacterales</taxon>
        <taxon>Paracoccaceae</taxon>
        <taxon>Profundibacter</taxon>
    </lineage>
</organism>
<evidence type="ECO:0000256" key="1">
    <source>
        <dbReference type="SAM" id="Phobius"/>
    </source>
</evidence>
<dbReference type="AlphaFoldDB" id="A0A347ULA2"/>
<dbReference type="KEGG" id="pamo:BAR1_00325"/>
<keyword evidence="1" id="KW-0812">Transmembrane</keyword>
<dbReference type="OrthoDB" id="7738422at2"/>
<accession>A0A347ULA2</accession>
<feature type="transmembrane region" description="Helical" evidence="1">
    <location>
        <begin position="180"/>
        <end position="201"/>
    </location>
</feature>
<keyword evidence="1" id="KW-1133">Transmembrane helix</keyword>
<feature type="transmembrane region" description="Helical" evidence="1">
    <location>
        <begin position="12"/>
        <end position="30"/>
    </location>
</feature>
<evidence type="ECO:0000313" key="3">
    <source>
        <dbReference type="Proteomes" id="UP000261704"/>
    </source>
</evidence>
<keyword evidence="1" id="KW-0472">Membrane</keyword>
<proteinExistence type="predicted"/>
<reference evidence="2 3" key="1">
    <citation type="submission" date="2018-09" db="EMBL/GenBank/DDBJ databases">
        <title>Profundibacter amoris BAR1 gen. nov., sp. nov., a new member of the Roseobacter clade isolated at Lokis Castle Vent Field on the Arctic Mid-Oceanic Ridge.</title>
        <authorList>
            <person name="Le Moine Bauer S."/>
            <person name="Sjoeberg A.G."/>
            <person name="L'Haridon S."/>
            <person name="Stokke R."/>
            <person name="Roalkvam I."/>
            <person name="Steen I.H."/>
            <person name="Dahle H."/>
        </authorList>
    </citation>
    <scope>NUCLEOTIDE SEQUENCE [LARGE SCALE GENOMIC DNA]</scope>
    <source>
        <strain evidence="2 3">BAR1</strain>
    </source>
</reference>
<sequence>MPSVLLPGVNADTAQVVALVSLAGAVLVFFEYSSAYPSLVEFRDAPPFNRVRYVSLLITVSLLTIIVRGEADPSTLSMFAKATGNIIGEAINFEYSPVNLVALMLPADAGLDQLVLVRSIAGLSYLISLMTLVAFLMLIRIQGWPSRGKTFNVWVNLPTFDPSAGGDVVARLVRDGRVNIILGLVLPFLLPVMVLAASKVFDPIVLDSPQTMVWTMTAWAFLPTSLFMRGIAMRRIAAMIKEKRKRSNAYVEKHGYTPA</sequence>
<name>A0A347ULA2_9RHOB</name>
<feature type="transmembrane region" description="Helical" evidence="1">
    <location>
        <begin position="51"/>
        <end position="69"/>
    </location>
</feature>
<protein>
    <submittedName>
        <fullName evidence="2">Uncharacterized protein</fullName>
    </submittedName>
</protein>
<feature type="transmembrane region" description="Helical" evidence="1">
    <location>
        <begin position="115"/>
        <end position="139"/>
    </location>
</feature>